<gene>
    <name evidence="5" type="ORF">PPL_07118</name>
</gene>
<dbReference type="PANTHER" id="PTHR45681">
    <property type="entry name" value="POLYKETIDE SYNTHASE 44-RELATED"/>
    <property type="match status" value="1"/>
</dbReference>
<keyword evidence="3" id="KW-0808">Transferase</keyword>
<dbReference type="EMBL" id="ADBJ01000031">
    <property type="protein sequence ID" value="EFA80290.1"/>
    <property type="molecule type" value="Genomic_DNA"/>
</dbReference>
<evidence type="ECO:0000256" key="2">
    <source>
        <dbReference type="ARBA" id="ARBA00022553"/>
    </source>
</evidence>
<evidence type="ECO:0000256" key="1">
    <source>
        <dbReference type="ARBA" id="ARBA00022450"/>
    </source>
</evidence>
<dbReference type="GO" id="GO:0016740">
    <property type="term" value="F:transferase activity"/>
    <property type="evidence" value="ECO:0007669"/>
    <property type="project" value="UniProtKB-KW"/>
</dbReference>
<evidence type="ECO:0000313" key="5">
    <source>
        <dbReference type="EMBL" id="EFA80290.1"/>
    </source>
</evidence>
<dbReference type="InterPro" id="IPR014043">
    <property type="entry name" value="Acyl_transferase_dom"/>
</dbReference>
<dbReference type="InterPro" id="IPR016035">
    <property type="entry name" value="Acyl_Trfase/lysoPLipase"/>
</dbReference>
<evidence type="ECO:0000313" key="6">
    <source>
        <dbReference type="Proteomes" id="UP000001396"/>
    </source>
</evidence>
<name>D3BEF9_HETP5</name>
<evidence type="ECO:0000259" key="4">
    <source>
        <dbReference type="SMART" id="SM00827"/>
    </source>
</evidence>
<accession>D3BEF9</accession>
<dbReference type="Gene3D" id="3.40.366.10">
    <property type="entry name" value="Malonyl-Coenzyme A Acyl Carrier Protein, domain 2"/>
    <property type="match status" value="1"/>
</dbReference>
<keyword evidence="2" id="KW-0597">Phosphoprotein</keyword>
<keyword evidence="6" id="KW-1185">Reference proteome</keyword>
<reference evidence="5 6" key="1">
    <citation type="journal article" date="2011" name="Genome Res.">
        <title>Phylogeny-wide analysis of social amoeba genomes highlights ancient origins for complex intercellular communication.</title>
        <authorList>
            <person name="Heidel A.J."/>
            <person name="Lawal H.M."/>
            <person name="Felder M."/>
            <person name="Schilde C."/>
            <person name="Helps N.R."/>
            <person name="Tunggal B."/>
            <person name="Rivero F."/>
            <person name="John U."/>
            <person name="Schleicher M."/>
            <person name="Eichinger L."/>
            <person name="Platzer M."/>
            <person name="Noegel A.A."/>
            <person name="Schaap P."/>
            <person name="Gloeckner G."/>
        </authorList>
    </citation>
    <scope>NUCLEOTIDE SEQUENCE [LARGE SCALE GENOMIC DNA]</scope>
    <source>
        <strain evidence="6">ATCC 26659 / Pp 5 / PN500</strain>
    </source>
</reference>
<feature type="domain" description="Malonyl-CoA:ACP transacylase (MAT)" evidence="4">
    <location>
        <begin position="129"/>
        <end position="421"/>
    </location>
</feature>
<dbReference type="Gene3D" id="3.30.70.3290">
    <property type="match status" value="1"/>
</dbReference>
<dbReference type="Proteomes" id="UP000001396">
    <property type="component" value="Unassembled WGS sequence"/>
</dbReference>
<dbReference type="SUPFAM" id="SSF52151">
    <property type="entry name" value="FabD/lysophospholipase-like"/>
    <property type="match status" value="1"/>
</dbReference>
<dbReference type="InterPro" id="IPR050444">
    <property type="entry name" value="Polyketide_Synthase"/>
</dbReference>
<dbReference type="AlphaFoldDB" id="D3BEF9"/>
<dbReference type="Pfam" id="PF00698">
    <property type="entry name" value="Acyl_transf_1"/>
    <property type="match status" value="1"/>
</dbReference>
<dbReference type="InterPro" id="IPR001227">
    <property type="entry name" value="Ac_transferase_dom_sf"/>
</dbReference>
<dbReference type="RefSeq" id="XP_020432410.1">
    <property type="nucleotide sequence ID" value="XM_020577962.1"/>
</dbReference>
<evidence type="ECO:0000256" key="3">
    <source>
        <dbReference type="ARBA" id="ARBA00022679"/>
    </source>
</evidence>
<organism evidence="5 6">
    <name type="scientific">Heterostelium pallidum (strain ATCC 26659 / Pp 5 / PN500)</name>
    <name type="common">Cellular slime mold</name>
    <name type="synonym">Polysphondylium pallidum</name>
    <dbReference type="NCBI Taxonomy" id="670386"/>
    <lineage>
        <taxon>Eukaryota</taxon>
        <taxon>Amoebozoa</taxon>
        <taxon>Evosea</taxon>
        <taxon>Eumycetozoa</taxon>
        <taxon>Dictyostelia</taxon>
        <taxon>Acytosteliales</taxon>
        <taxon>Acytosteliaceae</taxon>
        <taxon>Heterostelium</taxon>
    </lineage>
</organism>
<dbReference type="STRING" id="670386.D3BEF9"/>
<proteinExistence type="predicted"/>
<dbReference type="InterPro" id="IPR008455">
    <property type="entry name" value="HssA/B-related"/>
</dbReference>
<dbReference type="OMA" id="QIDECAF"/>
<sequence>MTILGSLSTMGNVKPTSMTRSSFGGSSFGGSSQSANNVACGGCGGNGINIDANVNVNLGGLLENLKNDNSMNSKPFKEFVIEQCIKTDLNNSKYRKIIIAQDWEEFLVQKYIVESPLNGTNNLKNIIFLFGAQGDQTPTMGMKLYDHFSAYSSTIDKLDGLFKQYIGYSVINKLLDIPKGSKEIFDQSVAQPSLTLYTIGMFELYKHFNINPSIVFGLSFGEIGCMYAANCLSMENIVKLVYHRSTIQSLSTGNGCMILIREKQGLLDSRYHTNELEVAGRFPRTIVYNATKESANSLKRILDQDGVKNHIIPLPGKFHSRAQKPLKPKILESLSHLNFDRPSIKWYSTVTGELSSEKVDANYIYKNIRKPFLFDSALSSIIRENQIDECAFLVISPGTDYSNHIYSVLQNATIISMSKSTDDEVTSFLMTLGKLFCNGFNNINFLSQFPEFA</sequence>
<dbReference type="SMART" id="SM00827">
    <property type="entry name" value="PKS_AT"/>
    <property type="match status" value="1"/>
</dbReference>
<comment type="caution">
    <text evidence="5">The sequence shown here is derived from an EMBL/GenBank/DDBJ whole genome shotgun (WGS) entry which is preliminary data.</text>
</comment>
<dbReference type="GeneID" id="31362599"/>
<keyword evidence="1" id="KW-0596">Phosphopantetheine</keyword>
<dbReference type="Pfam" id="PF05710">
    <property type="entry name" value="Coiled"/>
    <property type="match status" value="1"/>
</dbReference>
<dbReference type="PANTHER" id="PTHR45681:SF6">
    <property type="entry name" value="POLYKETIDE SYNTHASE 37"/>
    <property type="match status" value="1"/>
</dbReference>
<protein>
    <submittedName>
        <fullName evidence="5">Fatty acid synthase</fullName>
    </submittedName>
</protein>
<dbReference type="InParanoid" id="D3BEF9"/>